<protein>
    <recommendedName>
        <fullName evidence="4">Pentacotripeptide-repeat region of PRORP domain-containing protein</fullName>
    </recommendedName>
</protein>
<feature type="compositionally biased region" description="Polar residues" evidence="1">
    <location>
        <begin position="335"/>
        <end position="344"/>
    </location>
</feature>
<comment type="caution">
    <text evidence="2">The sequence shown here is derived from an EMBL/GenBank/DDBJ whole genome shotgun (WGS) entry which is preliminary data.</text>
</comment>
<dbReference type="EMBL" id="BMAT01008252">
    <property type="protein sequence ID" value="GFR81270.1"/>
    <property type="molecule type" value="Genomic_DNA"/>
</dbReference>
<proteinExistence type="predicted"/>
<feature type="region of interest" description="Disordered" evidence="1">
    <location>
        <begin position="308"/>
        <end position="344"/>
    </location>
</feature>
<organism evidence="2 3">
    <name type="scientific">Elysia marginata</name>
    <dbReference type="NCBI Taxonomy" id="1093978"/>
    <lineage>
        <taxon>Eukaryota</taxon>
        <taxon>Metazoa</taxon>
        <taxon>Spiralia</taxon>
        <taxon>Lophotrochozoa</taxon>
        <taxon>Mollusca</taxon>
        <taxon>Gastropoda</taxon>
        <taxon>Heterobranchia</taxon>
        <taxon>Euthyneura</taxon>
        <taxon>Panpulmonata</taxon>
        <taxon>Sacoglossa</taxon>
        <taxon>Placobranchoidea</taxon>
        <taxon>Plakobranchidae</taxon>
        <taxon>Elysia</taxon>
    </lineage>
</organism>
<gene>
    <name evidence="2" type="ORF">ElyMa_004066300</name>
</gene>
<evidence type="ECO:0000313" key="2">
    <source>
        <dbReference type="EMBL" id="GFR81270.1"/>
    </source>
</evidence>
<sequence>MELFGNRYESMYLKTPSQMTGNISQAFGRLSKEKEMAGLKAALKVVDDMMSNPIFKSTFAMKHAISEIIVTRQSLLQKDYAEGVSKGNVYRLFNLMTALIGGDIGSVSDPNYAVAALKYFYQYRDNEAVKTAIRQFSEIAKGDENHGLIICSLVVDFILNEEPVDMERYKGDGYDYCYALMHFVKGDDQEARKYAEKSTYAEASWILGQLSLKRKDYLSAIDYFQQAIGRGLPAAWINLVEVYLTKGEKTDIVIQALEGACRHERYLGFHTSAPWELLLDEIREFGAIETEEEQVARVLKELEVFDPEPKQETRKTGGSQKSKKGRGKRKGDETSLLQESQKSEVQPTVYGAGIAEVEAVEHQYKELRKSQLRLYKCQITKNINLRNYQEAIRLVIESCTMTENIIQRVSLGESALWIIRAMVNDKIYRDLDTNALTTVQDFSKENWLTSSLKSDVGKKFNDSAIKICHFLDRDDAVLDPVVLRPMMNKVGCLFLGYLHNNNPDEWQDNPMEMIRMLKESGFEPGAELAFTTGSHLSFQGHLHEDMDEIFKSEAFYQAANNFNKWRLVIKEKGRLPARISHKTPMGKMKHKPVK</sequence>
<dbReference type="SUPFAM" id="SSF48452">
    <property type="entry name" value="TPR-like"/>
    <property type="match status" value="1"/>
</dbReference>
<dbReference type="Gene3D" id="1.25.40.10">
    <property type="entry name" value="Tetratricopeptide repeat domain"/>
    <property type="match status" value="1"/>
</dbReference>
<evidence type="ECO:0000313" key="3">
    <source>
        <dbReference type="Proteomes" id="UP000762676"/>
    </source>
</evidence>
<dbReference type="Proteomes" id="UP000762676">
    <property type="component" value="Unassembled WGS sequence"/>
</dbReference>
<reference evidence="2 3" key="1">
    <citation type="journal article" date="2021" name="Elife">
        <title>Chloroplast acquisition without the gene transfer in kleptoplastic sea slugs, Plakobranchus ocellatus.</title>
        <authorList>
            <person name="Maeda T."/>
            <person name="Takahashi S."/>
            <person name="Yoshida T."/>
            <person name="Shimamura S."/>
            <person name="Takaki Y."/>
            <person name="Nagai Y."/>
            <person name="Toyoda A."/>
            <person name="Suzuki Y."/>
            <person name="Arimoto A."/>
            <person name="Ishii H."/>
            <person name="Satoh N."/>
            <person name="Nishiyama T."/>
            <person name="Hasebe M."/>
            <person name="Maruyama T."/>
            <person name="Minagawa J."/>
            <person name="Obokata J."/>
            <person name="Shigenobu S."/>
        </authorList>
    </citation>
    <scope>NUCLEOTIDE SEQUENCE [LARGE SCALE GENOMIC DNA]</scope>
</reference>
<evidence type="ECO:0008006" key="4">
    <source>
        <dbReference type="Google" id="ProtNLM"/>
    </source>
</evidence>
<dbReference type="InterPro" id="IPR011990">
    <property type="entry name" value="TPR-like_helical_dom_sf"/>
</dbReference>
<evidence type="ECO:0000256" key="1">
    <source>
        <dbReference type="SAM" id="MobiDB-lite"/>
    </source>
</evidence>
<keyword evidence="3" id="KW-1185">Reference proteome</keyword>
<name>A0AAV4G8B3_9GAST</name>
<accession>A0AAV4G8B3</accession>
<dbReference type="AlphaFoldDB" id="A0AAV4G8B3"/>